<gene>
    <name evidence="3" type="ORF">CIRG_01585</name>
</gene>
<dbReference type="PANTHER" id="PTHR45648:SF22">
    <property type="entry name" value="GDSL LIPASE_ACYLHYDROLASE FAMILY PROTEIN (AFU_ORTHOLOGUE AFUA_4G14700)"/>
    <property type="match status" value="1"/>
</dbReference>
<organism evidence="3 4">
    <name type="scientific">Coccidioides immitis RMSCC 2394</name>
    <dbReference type="NCBI Taxonomy" id="404692"/>
    <lineage>
        <taxon>Eukaryota</taxon>
        <taxon>Fungi</taxon>
        <taxon>Dikarya</taxon>
        <taxon>Ascomycota</taxon>
        <taxon>Pezizomycotina</taxon>
        <taxon>Eurotiomycetes</taxon>
        <taxon>Eurotiomycetidae</taxon>
        <taxon>Onygenales</taxon>
        <taxon>Onygenaceae</taxon>
        <taxon>Coccidioides</taxon>
    </lineage>
</organism>
<evidence type="ECO:0000256" key="2">
    <source>
        <dbReference type="SAM" id="Phobius"/>
    </source>
</evidence>
<keyword evidence="2" id="KW-0472">Membrane</keyword>
<dbReference type="SUPFAM" id="SSF52266">
    <property type="entry name" value="SGNH hydrolase"/>
    <property type="match status" value="1"/>
</dbReference>
<dbReference type="InterPro" id="IPR001087">
    <property type="entry name" value="GDSL"/>
</dbReference>
<protein>
    <submittedName>
        <fullName evidence="3">Uncharacterized protein</fullName>
    </submittedName>
</protein>
<dbReference type="STRING" id="404692.A0A0J6Y180"/>
<dbReference type="EMBL" id="DS028093">
    <property type="protein sequence ID" value="KMP01445.1"/>
    <property type="molecule type" value="Genomic_DNA"/>
</dbReference>
<dbReference type="Gene3D" id="3.40.50.1110">
    <property type="entry name" value="SGNH hydrolase"/>
    <property type="match status" value="1"/>
</dbReference>
<evidence type="ECO:0000313" key="4">
    <source>
        <dbReference type="Proteomes" id="UP000054565"/>
    </source>
</evidence>
<dbReference type="OrthoDB" id="5278722at2759"/>
<keyword evidence="2" id="KW-1133">Transmembrane helix</keyword>
<evidence type="ECO:0000256" key="1">
    <source>
        <dbReference type="ARBA" id="ARBA00022801"/>
    </source>
</evidence>
<dbReference type="CDD" id="cd01846">
    <property type="entry name" value="fatty_acyltransferase_like"/>
    <property type="match status" value="1"/>
</dbReference>
<accession>A0A0J6Y180</accession>
<name>A0A0J6Y180_COCIT</name>
<dbReference type="Proteomes" id="UP000054565">
    <property type="component" value="Unassembled WGS sequence"/>
</dbReference>
<dbReference type="InterPro" id="IPR036514">
    <property type="entry name" value="SGNH_hydro_sf"/>
</dbReference>
<sequence length="400" mass="45382">MRFSSRLHILIGLAVVGILYFSWYLGVFSVETLRNGYFDSPVSYRLVVFGDSWSDDGTIYRPLQTQVWPEMLCTQFQCTLEVTTDSPDPSFGAIIDNSELNNTGGETAADLNDQMSGWLNKEEDAARGVLGKATSRLKQNTIFVVSFGTWDLWQLAAEDLDTARESVQRIVEKMFAYLDELAEIWSRKHTKIILSLPVDVTFLPAFKTRQGVLQKDAVNLTDHWHNEVRSRAEQWKTGSIFLLDTNSFLIDQVRERQLWVGGLIEGEDFGKNGIAWENVNEPCVGPAKSRLKRKTCSDPEKFLFWDSLHLGPAAQQLLAAEEWEKQSPPTVDHFATDNFWMLEDSKDAKTLSQQLPDCATPGMASRNFLPASHVAAARLDLFGIRLDRRIVERGPIMRIW</sequence>
<feature type="transmembrane region" description="Helical" evidence="2">
    <location>
        <begin position="7"/>
        <end position="25"/>
    </location>
</feature>
<proteinExistence type="predicted"/>
<evidence type="ECO:0000313" key="3">
    <source>
        <dbReference type="EMBL" id="KMP01445.1"/>
    </source>
</evidence>
<keyword evidence="2" id="KW-0812">Transmembrane</keyword>
<keyword evidence="1" id="KW-0378">Hydrolase</keyword>
<dbReference type="GO" id="GO:0016788">
    <property type="term" value="F:hydrolase activity, acting on ester bonds"/>
    <property type="evidence" value="ECO:0007669"/>
    <property type="project" value="InterPro"/>
</dbReference>
<dbReference type="PANTHER" id="PTHR45648">
    <property type="entry name" value="GDSL LIPASE/ACYLHYDROLASE FAMILY PROTEIN (AFU_ORTHOLOGUE AFUA_4G14700)"/>
    <property type="match status" value="1"/>
</dbReference>
<dbReference type="AlphaFoldDB" id="A0A0J6Y180"/>
<dbReference type="InterPro" id="IPR051058">
    <property type="entry name" value="GDSL_Est/Lipase"/>
</dbReference>
<dbReference type="Pfam" id="PF00657">
    <property type="entry name" value="Lipase_GDSL"/>
    <property type="match status" value="1"/>
</dbReference>
<reference evidence="4" key="1">
    <citation type="journal article" date="2010" name="Genome Res.">
        <title>Population genomic sequencing of Coccidioides fungi reveals recent hybridization and transposon control.</title>
        <authorList>
            <person name="Neafsey D.E."/>
            <person name="Barker B.M."/>
            <person name="Sharpton T.J."/>
            <person name="Stajich J.E."/>
            <person name="Park D.J."/>
            <person name="Whiston E."/>
            <person name="Hung C.-Y."/>
            <person name="McMahan C."/>
            <person name="White J."/>
            <person name="Sykes S."/>
            <person name="Heiman D."/>
            <person name="Young S."/>
            <person name="Zeng Q."/>
            <person name="Abouelleil A."/>
            <person name="Aftuck L."/>
            <person name="Bessette D."/>
            <person name="Brown A."/>
            <person name="FitzGerald M."/>
            <person name="Lui A."/>
            <person name="Macdonald J.P."/>
            <person name="Priest M."/>
            <person name="Orbach M.J."/>
            <person name="Galgiani J.N."/>
            <person name="Kirkland T.N."/>
            <person name="Cole G.T."/>
            <person name="Birren B.W."/>
            <person name="Henn M.R."/>
            <person name="Taylor J.W."/>
            <person name="Rounsley S.D."/>
        </authorList>
    </citation>
    <scope>NUCLEOTIDE SEQUENCE [LARGE SCALE GENOMIC DNA]</scope>
    <source>
        <strain evidence="4">RMSCC 2394</strain>
    </source>
</reference>